<keyword evidence="5" id="KW-1185">Reference proteome</keyword>
<dbReference type="RefSeq" id="WP_166278397.1">
    <property type="nucleotide sequence ID" value="NZ_JAANNP010000001.1"/>
</dbReference>
<evidence type="ECO:0000313" key="5">
    <source>
        <dbReference type="Proteomes" id="UP000800981"/>
    </source>
</evidence>
<evidence type="ECO:0000256" key="2">
    <source>
        <dbReference type="SAM" id="SignalP"/>
    </source>
</evidence>
<feature type="compositionally biased region" description="Acidic residues" evidence="1">
    <location>
        <begin position="164"/>
        <end position="181"/>
    </location>
</feature>
<dbReference type="Pfam" id="PF10647">
    <property type="entry name" value="Gmad1"/>
    <property type="match status" value="1"/>
</dbReference>
<reference evidence="4 5" key="1">
    <citation type="submission" date="2020-03" db="EMBL/GenBank/DDBJ databases">
        <title>Two novel Motilibacter sp.</title>
        <authorList>
            <person name="Liu S."/>
        </authorList>
    </citation>
    <scope>NUCLEOTIDE SEQUENCE [LARGE SCALE GENOMIC DNA]</scope>
    <source>
        <strain evidence="4 5">E257</strain>
    </source>
</reference>
<dbReference type="InterPro" id="IPR019606">
    <property type="entry name" value="GerMN"/>
</dbReference>
<dbReference type="Proteomes" id="UP000800981">
    <property type="component" value="Unassembled WGS sequence"/>
</dbReference>
<feature type="signal peptide" evidence="2">
    <location>
        <begin position="1"/>
        <end position="24"/>
    </location>
</feature>
<proteinExistence type="predicted"/>
<evidence type="ECO:0000313" key="4">
    <source>
        <dbReference type="EMBL" id="NHC13033.1"/>
    </source>
</evidence>
<accession>A0ABX0GQC5</accession>
<feature type="compositionally biased region" description="Basic and acidic residues" evidence="1">
    <location>
        <begin position="32"/>
        <end position="43"/>
    </location>
</feature>
<dbReference type="Pfam" id="PF25976">
    <property type="entry name" value="LpqB_N"/>
    <property type="match status" value="1"/>
</dbReference>
<comment type="caution">
    <text evidence="4">The sequence shown here is derived from an EMBL/GenBank/DDBJ whole genome shotgun (WGS) entry which is preliminary data.</text>
</comment>
<protein>
    <recommendedName>
        <fullName evidence="3">GerMN domain-containing protein</fullName>
    </recommendedName>
</protein>
<organism evidence="4 5">
    <name type="scientific">Motilibacter deserti</name>
    <dbReference type="NCBI Taxonomy" id="2714956"/>
    <lineage>
        <taxon>Bacteria</taxon>
        <taxon>Bacillati</taxon>
        <taxon>Actinomycetota</taxon>
        <taxon>Actinomycetes</taxon>
        <taxon>Motilibacterales</taxon>
        <taxon>Motilibacteraceae</taxon>
        <taxon>Motilibacter</taxon>
    </lineage>
</organism>
<name>A0ABX0GQC5_9ACTN</name>
<evidence type="ECO:0000256" key="1">
    <source>
        <dbReference type="SAM" id="MobiDB-lite"/>
    </source>
</evidence>
<gene>
    <name evidence="4" type="ORF">G9H71_04480</name>
</gene>
<feature type="chain" id="PRO_5046482084" description="GerMN domain-containing protein" evidence="2">
    <location>
        <begin position="25"/>
        <end position="628"/>
    </location>
</feature>
<dbReference type="PROSITE" id="PS51257">
    <property type="entry name" value="PROKAR_LIPOPROTEIN"/>
    <property type="match status" value="1"/>
</dbReference>
<dbReference type="InterPro" id="IPR059026">
    <property type="entry name" value="LpqB_N"/>
</dbReference>
<dbReference type="SMART" id="SM00909">
    <property type="entry name" value="Germane"/>
    <property type="match status" value="1"/>
</dbReference>
<feature type="region of interest" description="Disordered" evidence="1">
    <location>
        <begin position="30"/>
        <end position="58"/>
    </location>
</feature>
<sequence length="628" mass="65051">MADRAPRALARAVALLAVLVLATACSGIPTDTRVRSSGEERGAGQEQPFVHQQAPGPEPGLTPLDVVARFLAASSGFDEDFATARRFLTQNARQRWQPTAGILVYEGRATFPAQPTSSTQTMTTSVVGRIDADGRYRPIPRTEIQVTFQLVDAAAPTPGSSDDGAADDGAADDGAGDDSADGQDAQWQLDAVDASGTAGGYTSLGQGLLLSRAAVERAMLALPVWFADPSGRALVPDQVYLPKGDDEVPAALTRRLLAGPGPGLQGAVETAIPSGTRLVDARVVSGEAFVELAGPVTRLPAERRQLALAQLGRSLAAVPGVDGPVQVTLGTETFDATGADNAFDPLQETLVPGPNVLVIDRNGKLQTFNPGDAQLGVMPGALGAFARPLRHPARSLPATPQRIAALSDGERGLQVQEPDGTLHRVHLARTGPLAPPAFDAHGNVWTVDRATGDVLVTASGEDAAAPVQVPTALLEGYRPWQVEPAHDGARVVLVLRSTRQPADDRVVVAAVLPPAGGTGYRLGGAVLPLQGSWQQVHDLDWRSPTSLAMLVVDGDNSRALFLTPGTVGVATGPTVTSGVDEITAPPTRTGGTLLVASSSGRPAVFALDESDGLSNALQRGLRDPAYAG</sequence>
<feature type="region of interest" description="Disordered" evidence="1">
    <location>
        <begin position="154"/>
        <end position="184"/>
    </location>
</feature>
<keyword evidence="2" id="KW-0732">Signal</keyword>
<dbReference type="InterPro" id="IPR018910">
    <property type="entry name" value="LpqB_C"/>
</dbReference>
<evidence type="ECO:0000259" key="3">
    <source>
        <dbReference type="SMART" id="SM00909"/>
    </source>
</evidence>
<dbReference type="Pfam" id="PF10646">
    <property type="entry name" value="Germane"/>
    <property type="match status" value="1"/>
</dbReference>
<feature type="domain" description="GerMN" evidence="3">
    <location>
        <begin position="249"/>
        <end position="338"/>
    </location>
</feature>
<dbReference type="EMBL" id="JAANNP010000001">
    <property type="protein sequence ID" value="NHC13033.1"/>
    <property type="molecule type" value="Genomic_DNA"/>
</dbReference>